<dbReference type="Proteomes" id="UP001460679">
    <property type="component" value="Chromosome"/>
</dbReference>
<dbReference type="Gene3D" id="1.10.287.1120">
    <property type="entry name" value="Bipartite methylase S protein"/>
    <property type="match status" value="1"/>
</dbReference>
<evidence type="ECO:0000313" key="5">
    <source>
        <dbReference type="EMBL" id="WXL28666.1"/>
    </source>
</evidence>
<comment type="similarity">
    <text evidence="1">Belongs to the type-I restriction system S methylase family.</text>
</comment>
<dbReference type="EC" id="3.1.21.-" evidence="5"/>
<name>A0ABZ2RNU0_9BACT</name>
<feature type="domain" description="Type I restriction modification DNA specificity" evidence="4">
    <location>
        <begin position="20"/>
        <end position="169"/>
    </location>
</feature>
<keyword evidence="5" id="KW-0540">Nuclease</keyword>
<keyword evidence="3" id="KW-0238">DNA-binding</keyword>
<keyword evidence="2" id="KW-0680">Restriction system</keyword>
<dbReference type="EMBL" id="CP148066">
    <property type="protein sequence ID" value="WXL28666.1"/>
    <property type="molecule type" value="Genomic_DNA"/>
</dbReference>
<dbReference type="PANTHER" id="PTHR30408:SF12">
    <property type="entry name" value="TYPE I RESTRICTION ENZYME MJAVIII SPECIFICITY SUBUNIT"/>
    <property type="match status" value="1"/>
</dbReference>
<evidence type="ECO:0000259" key="4">
    <source>
        <dbReference type="Pfam" id="PF01420"/>
    </source>
</evidence>
<dbReference type="GO" id="GO:0016787">
    <property type="term" value="F:hydrolase activity"/>
    <property type="evidence" value="ECO:0007669"/>
    <property type="project" value="UniProtKB-KW"/>
</dbReference>
<proteinExistence type="inferred from homology"/>
<dbReference type="Pfam" id="PF01420">
    <property type="entry name" value="Methylase_S"/>
    <property type="match status" value="2"/>
</dbReference>
<feature type="domain" description="Type I restriction modification DNA specificity" evidence="4">
    <location>
        <begin position="207"/>
        <end position="352"/>
    </location>
</feature>
<dbReference type="InterPro" id="IPR052021">
    <property type="entry name" value="Type-I_RS_S_subunit"/>
</dbReference>
<keyword evidence="6" id="KW-1185">Reference proteome</keyword>
<keyword evidence="5" id="KW-0378">Hydrolase</keyword>
<dbReference type="SUPFAM" id="SSF116734">
    <property type="entry name" value="DNA methylase specificity domain"/>
    <property type="match status" value="2"/>
</dbReference>
<dbReference type="Gene3D" id="3.90.220.20">
    <property type="entry name" value="DNA methylase specificity domains"/>
    <property type="match status" value="2"/>
</dbReference>
<evidence type="ECO:0000256" key="2">
    <source>
        <dbReference type="ARBA" id="ARBA00022747"/>
    </source>
</evidence>
<keyword evidence="5" id="KW-0255">Endonuclease</keyword>
<dbReference type="InterPro" id="IPR044946">
    <property type="entry name" value="Restrct_endonuc_typeI_TRD_sf"/>
</dbReference>
<protein>
    <submittedName>
        <fullName evidence="5">Restriction endonuclease subunit S</fullName>
        <ecNumber evidence="5">3.1.21.-</ecNumber>
    </submittedName>
</protein>
<dbReference type="GO" id="GO:0004519">
    <property type="term" value="F:endonuclease activity"/>
    <property type="evidence" value="ECO:0007669"/>
    <property type="project" value="UniProtKB-KW"/>
</dbReference>
<evidence type="ECO:0000256" key="1">
    <source>
        <dbReference type="ARBA" id="ARBA00010923"/>
    </source>
</evidence>
<evidence type="ECO:0000256" key="3">
    <source>
        <dbReference type="ARBA" id="ARBA00023125"/>
    </source>
</evidence>
<dbReference type="InterPro" id="IPR000055">
    <property type="entry name" value="Restrct_endonuc_typeI_TRD"/>
</dbReference>
<evidence type="ECO:0000313" key="6">
    <source>
        <dbReference type="Proteomes" id="UP001460679"/>
    </source>
</evidence>
<dbReference type="PANTHER" id="PTHR30408">
    <property type="entry name" value="TYPE-1 RESTRICTION ENZYME ECOKI SPECIFICITY PROTEIN"/>
    <property type="match status" value="1"/>
</dbReference>
<gene>
    <name evidence="5" type="ORF">WG616_01440</name>
</gene>
<organism evidence="5 6">
    <name type="scientific">[Mycoplasma] gypis</name>
    <dbReference type="NCBI Taxonomy" id="92404"/>
    <lineage>
        <taxon>Bacteria</taxon>
        <taxon>Bacillati</taxon>
        <taxon>Mycoplasmatota</taxon>
        <taxon>Mycoplasmoidales</taxon>
        <taxon>Metamycoplasmataceae</taxon>
        <taxon>Metamycoplasma</taxon>
    </lineage>
</organism>
<reference evidence="5" key="1">
    <citation type="submission" date="2024-03" db="EMBL/GenBank/DDBJ databases">
        <title>Complete genome sequence of Mycoplasma gypis type strain B1/T1.</title>
        <authorList>
            <person name="Spergser J."/>
        </authorList>
    </citation>
    <scope>NUCLEOTIDE SEQUENCE [LARGE SCALE GENOMIC DNA]</scope>
    <source>
        <strain evidence="5">B1/T1</strain>
    </source>
</reference>
<dbReference type="RefSeq" id="WP_205498623.1">
    <property type="nucleotide sequence ID" value="NZ_CP148066.1"/>
</dbReference>
<accession>A0ABZ2RNU0</accession>
<sequence length="368" mass="43438">MNSKPEIRFNNAKYKIIKGQIKDFCRVQNGKSNTQDADYFGDYPFFIRSSKVLKSKKFLFNEEAVITIGDGEIGKVFHYINGKFDIHQRCYKITNFNKILGIYFYYLFSKNFYYEIKNKSAKVTVDSIRIDMIKDMKIMFLEDKTEQQKIGSLFQNIDILLKNTEKKIEKMDSLKNCLLQKMFPENNKKIPEIRFIGYSNTFRNIKLKFISDIFTGKLNASNRSLFGKYNFYTSGTEVYKTNKYSFTNASITVAGNGANVGYLHKTQGFFDAYQRTYVITNFKENINFIYYYMQTFFIRYISNKIKKGNIPFIVIGMLSEFIINLPLSEEQQKIGSFFQKLDRLIQLYKLKQQKQETIKKALLEKMFI</sequence>